<dbReference type="Pfam" id="PF00561">
    <property type="entry name" value="Abhydrolase_1"/>
    <property type="match status" value="1"/>
</dbReference>
<evidence type="ECO:0000259" key="2">
    <source>
        <dbReference type="Pfam" id="PF00561"/>
    </source>
</evidence>
<dbReference type="OrthoDB" id="9799612at2"/>
<dbReference type="InterPro" id="IPR000639">
    <property type="entry name" value="Epox_hydrolase-like"/>
</dbReference>
<feature type="signal peptide" evidence="1">
    <location>
        <begin position="1"/>
        <end position="27"/>
    </location>
</feature>
<feature type="chain" id="PRO_5023032032" evidence="1">
    <location>
        <begin position="28"/>
        <end position="320"/>
    </location>
</feature>
<dbReference type="InterPro" id="IPR000073">
    <property type="entry name" value="AB_hydrolase_1"/>
</dbReference>
<dbReference type="PANTHER" id="PTHR42977">
    <property type="entry name" value="HYDROLASE-RELATED"/>
    <property type="match status" value="1"/>
</dbReference>
<accession>A0A5B2V8V0</accession>
<gene>
    <name evidence="3" type="ORF">F0L46_19610</name>
</gene>
<dbReference type="InterPro" id="IPR051340">
    <property type="entry name" value="Haloalkane_dehalogenase"/>
</dbReference>
<reference evidence="3 4" key="2">
    <citation type="submission" date="2019-09" db="EMBL/GenBank/DDBJ databases">
        <authorList>
            <person name="Jin C."/>
        </authorList>
    </citation>
    <scope>NUCLEOTIDE SEQUENCE [LARGE SCALE GENOMIC DNA]</scope>
    <source>
        <strain evidence="3 4">BN140002</strain>
    </source>
</reference>
<evidence type="ECO:0000313" key="3">
    <source>
        <dbReference type="EMBL" id="KAA2235434.1"/>
    </source>
</evidence>
<evidence type="ECO:0000313" key="4">
    <source>
        <dbReference type="Proteomes" id="UP000323142"/>
    </source>
</evidence>
<sequence length="320" mass="35405">MSALASAARAGILAGLSTATLTGPVLAADGAQPVYKTVDVAGVQIFYREAGPPDAPVVLLLHGFPTSSHMFRDLIPRLAIRYRVIAPDYPGYGYSDAPSPTAFTYTFDHLAEVMERFTQAVGATRYTLYAQDFGGPVGFRLAARHPERIAGLVVQNAVAHEEGLAPSMDAARPYWRERTPATEAPMRAFLTLETTRFQYLHGARDPNRVSPDSWTHAQSRMDRPGNAEIQLAMLADYGSNLRRYGEWQAYFRARQPPTLVVWGKNDPFFTVEGAQAYARDMPATETHLLDTGHFALEEEAPRIANLMLDFLDRRAFGRAQ</sequence>
<dbReference type="SUPFAM" id="SSF53474">
    <property type="entry name" value="alpha/beta-Hydrolases"/>
    <property type="match status" value="1"/>
</dbReference>
<organism evidence="3 4">
    <name type="scientific">Salinarimonas soli</name>
    <dbReference type="NCBI Taxonomy" id="1638099"/>
    <lineage>
        <taxon>Bacteria</taxon>
        <taxon>Pseudomonadati</taxon>
        <taxon>Pseudomonadota</taxon>
        <taxon>Alphaproteobacteria</taxon>
        <taxon>Hyphomicrobiales</taxon>
        <taxon>Salinarimonadaceae</taxon>
        <taxon>Salinarimonas</taxon>
    </lineage>
</organism>
<dbReference type="InterPro" id="IPR029058">
    <property type="entry name" value="AB_hydrolase_fold"/>
</dbReference>
<dbReference type="AlphaFoldDB" id="A0A5B2V8V0"/>
<dbReference type="GO" id="GO:0004301">
    <property type="term" value="F:epoxide hydrolase activity"/>
    <property type="evidence" value="ECO:0007669"/>
    <property type="project" value="TreeGrafter"/>
</dbReference>
<protein>
    <submittedName>
        <fullName evidence="3">Alpha/beta hydrolase</fullName>
    </submittedName>
</protein>
<evidence type="ECO:0000256" key="1">
    <source>
        <dbReference type="SAM" id="SignalP"/>
    </source>
</evidence>
<dbReference type="PANTHER" id="PTHR42977:SF1">
    <property type="entry name" value="BLR6576 PROTEIN"/>
    <property type="match status" value="1"/>
</dbReference>
<proteinExistence type="predicted"/>
<reference evidence="3 4" key="1">
    <citation type="submission" date="2019-09" db="EMBL/GenBank/DDBJ databases">
        <title>Salinarimonas rosea gen. nov., sp. nov., a new member of the a-2 subgroup of the Proteobacteria.</title>
        <authorList>
            <person name="Liu J."/>
        </authorList>
    </citation>
    <scope>NUCLEOTIDE SEQUENCE [LARGE SCALE GENOMIC DNA]</scope>
    <source>
        <strain evidence="3 4">BN140002</strain>
    </source>
</reference>
<dbReference type="EMBL" id="VUOA01000035">
    <property type="protein sequence ID" value="KAA2235434.1"/>
    <property type="molecule type" value="Genomic_DNA"/>
</dbReference>
<comment type="caution">
    <text evidence="3">The sequence shown here is derived from an EMBL/GenBank/DDBJ whole genome shotgun (WGS) entry which is preliminary data.</text>
</comment>
<dbReference type="Proteomes" id="UP000323142">
    <property type="component" value="Unassembled WGS sequence"/>
</dbReference>
<dbReference type="PRINTS" id="PR00412">
    <property type="entry name" value="EPOXHYDRLASE"/>
</dbReference>
<keyword evidence="4" id="KW-1185">Reference proteome</keyword>
<keyword evidence="3" id="KW-0378">Hydrolase</keyword>
<dbReference type="PRINTS" id="PR00111">
    <property type="entry name" value="ABHYDROLASE"/>
</dbReference>
<name>A0A5B2V8V0_9HYPH</name>
<dbReference type="Gene3D" id="3.40.50.1820">
    <property type="entry name" value="alpha/beta hydrolase"/>
    <property type="match status" value="1"/>
</dbReference>
<feature type="domain" description="AB hydrolase-1" evidence="2">
    <location>
        <begin position="56"/>
        <end position="299"/>
    </location>
</feature>
<keyword evidence="1" id="KW-0732">Signal</keyword>
<dbReference type="RefSeq" id="WP_149820696.1">
    <property type="nucleotide sequence ID" value="NZ_VUOA01000035.1"/>
</dbReference>